<keyword evidence="1" id="KW-0812">Transmembrane</keyword>
<comment type="caution">
    <text evidence="2">The sequence shown here is derived from an EMBL/GenBank/DDBJ whole genome shotgun (WGS) entry which is preliminary data.</text>
</comment>
<evidence type="ECO:0000256" key="1">
    <source>
        <dbReference type="SAM" id="Phobius"/>
    </source>
</evidence>
<dbReference type="Proteomes" id="UP000030012">
    <property type="component" value="Unassembled WGS sequence"/>
</dbReference>
<feature type="transmembrane region" description="Helical" evidence="1">
    <location>
        <begin position="49"/>
        <end position="66"/>
    </location>
</feature>
<feature type="transmembrane region" description="Helical" evidence="1">
    <location>
        <begin position="113"/>
        <end position="140"/>
    </location>
</feature>
<feature type="transmembrane region" description="Helical" evidence="1">
    <location>
        <begin position="87"/>
        <end position="107"/>
    </location>
</feature>
<organism evidence="2 3">
    <name type="scientific">Clostridium novyi A str. 4552</name>
    <dbReference type="NCBI Taxonomy" id="1444289"/>
    <lineage>
        <taxon>Bacteria</taxon>
        <taxon>Bacillati</taxon>
        <taxon>Bacillota</taxon>
        <taxon>Clostridia</taxon>
        <taxon>Eubacteriales</taxon>
        <taxon>Clostridiaceae</taxon>
        <taxon>Clostridium</taxon>
    </lineage>
</organism>
<name>A0A0A0I8P5_CLONO</name>
<evidence type="ECO:0000313" key="3">
    <source>
        <dbReference type="Proteomes" id="UP000030012"/>
    </source>
</evidence>
<gene>
    <name evidence="2" type="ORF">Z968_05675</name>
</gene>
<reference evidence="2 3" key="1">
    <citation type="submission" date="2014-01" db="EMBL/GenBank/DDBJ databases">
        <title>Plasmidome dynamics in the species complex Clostridium novyi sensu lato converts strains of independent lineages into distinctly different pathogens.</title>
        <authorList>
            <person name="Skarin H."/>
            <person name="Segerman B."/>
        </authorList>
    </citation>
    <scope>NUCLEOTIDE SEQUENCE [LARGE SCALE GENOMIC DNA]</scope>
    <source>
        <strain evidence="2 3">4552</strain>
    </source>
</reference>
<keyword evidence="1" id="KW-0472">Membrane</keyword>
<dbReference type="AlphaFoldDB" id="A0A0A0I8P5"/>
<dbReference type="EMBL" id="JENJ01000019">
    <property type="protein sequence ID" value="KGM96671.1"/>
    <property type="molecule type" value="Genomic_DNA"/>
</dbReference>
<sequence length="144" mass="16228">MKIYNKKGFWSGIGFLCLFAVSIGTYIVTGYKYKSTGRLIKSMVIDIGLFYYGISSILRSLSYSATKDDIQSNDERQKLISLKAESISLKVSVYFCFFILIFSIIMFAKTKIWAIAGAIVSLGLLINVMLVTPIIASIYYEKHE</sequence>
<dbReference type="OrthoDB" id="2087000at2"/>
<proteinExistence type="predicted"/>
<evidence type="ECO:0000313" key="2">
    <source>
        <dbReference type="EMBL" id="KGM96671.1"/>
    </source>
</evidence>
<feature type="transmembrane region" description="Helical" evidence="1">
    <location>
        <begin position="9"/>
        <end position="29"/>
    </location>
</feature>
<protein>
    <submittedName>
        <fullName evidence="2">Uncharacterized protein</fullName>
    </submittedName>
</protein>
<accession>A0A0A0I8P5</accession>
<keyword evidence="1" id="KW-1133">Transmembrane helix</keyword>
<dbReference type="RefSeq" id="WP_039254445.1">
    <property type="nucleotide sequence ID" value="NZ_JENJ01000019.1"/>
</dbReference>